<name>A0A927FYA3_9HYPH</name>
<proteinExistence type="predicted"/>
<organism evidence="1 2">
    <name type="scientific">Devosia oryzisoli</name>
    <dbReference type="NCBI Taxonomy" id="2774138"/>
    <lineage>
        <taxon>Bacteria</taxon>
        <taxon>Pseudomonadati</taxon>
        <taxon>Pseudomonadota</taxon>
        <taxon>Alphaproteobacteria</taxon>
        <taxon>Hyphomicrobiales</taxon>
        <taxon>Devosiaceae</taxon>
        <taxon>Devosia</taxon>
    </lineage>
</organism>
<dbReference type="Proteomes" id="UP000654108">
    <property type="component" value="Unassembled WGS sequence"/>
</dbReference>
<sequence>MPGADLPPVATEVIYSVPLPASLVHATSDVDCRHFSGTVRVAGKDIFNLDRDGDGIGCEPEDR</sequence>
<comment type="caution">
    <text evidence="1">The sequence shown here is derived from an EMBL/GenBank/DDBJ whole genome shotgun (WGS) entry which is preliminary data.</text>
</comment>
<reference evidence="1" key="1">
    <citation type="submission" date="2020-09" db="EMBL/GenBank/DDBJ databases">
        <title>Genome seq and assembly of Devosia sp.</title>
        <authorList>
            <person name="Chhetri G."/>
        </authorList>
    </citation>
    <scope>NUCLEOTIDE SEQUENCE</scope>
    <source>
        <strain evidence="1">PTR5</strain>
    </source>
</reference>
<evidence type="ECO:0008006" key="3">
    <source>
        <dbReference type="Google" id="ProtNLM"/>
    </source>
</evidence>
<gene>
    <name evidence="1" type="ORF">IC608_16225</name>
</gene>
<dbReference type="EMBL" id="JACYFU010000005">
    <property type="protein sequence ID" value="MBD8067018.1"/>
    <property type="molecule type" value="Genomic_DNA"/>
</dbReference>
<dbReference type="AlphaFoldDB" id="A0A927FYA3"/>
<evidence type="ECO:0000313" key="2">
    <source>
        <dbReference type="Proteomes" id="UP000654108"/>
    </source>
</evidence>
<accession>A0A927FYA3</accession>
<evidence type="ECO:0000313" key="1">
    <source>
        <dbReference type="EMBL" id="MBD8067018.1"/>
    </source>
</evidence>
<keyword evidence="2" id="KW-1185">Reference proteome</keyword>
<protein>
    <recommendedName>
        <fullName evidence="3">Excalibur calcium-binding domain-containing protein</fullName>
    </recommendedName>
</protein>